<evidence type="ECO:0000313" key="2">
    <source>
        <dbReference type="Proteomes" id="UP001172386"/>
    </source>
</evidence>
<evidence type="ECO:0000313" key="1">
    <source>
        <dbReference type="EMBL" id="KAJ9660096.1"/>
    </source>
</evidence>
<dbReference type="Proteomes" id="UP001172386">
    <property type="component" value="Unassembled WGS sequence"/>
</dbReference>
<reference evidence="1" key="1">
    <citation type="submission" date="2022-10" db="EMBL/GenBank/DDBJ databases">
        <title>Culturing micro-colonial fungi from biological soil crusts in the Mojave desert and describing Neophaeococcomyces mojavensis, and introducing the new genera and species Taxawa tesnikishii.</title>
        <authorList>
            <person name="Kurbessoian T."/>
            <person name="Stajich J.E."/>
        </authorList>
    </citation>
    <scope>NUCLEOTIDE SEQUENCE</scope>
    <source>
        <strain evidence="1">JES_112</strain>
    </source>
</reference>
<accession>A0ACC3AD91</accession>
<keyword evidence="2" id="KW-1185">Reference proteome</keyword>
<proteinExistence type="predicted"/>
<organism evidence="1 2">
    <name type="scientific">Neophaeococcomyces mojaviensis</name>
    <dbReference type="NCBI Taxonomy" id="3383035"/>
    <lineage>
        <taxon>Eukaryota</taxon>
        <taxon>Fungi</taxon>
        <taxon>Dikarya</taxon>
        <taxon>Ascomycota</taxon>
        <taxon>Pezizomycotina</taxon>
        <taxon>Eurotiomycetes</taxon>
        <taxon>Chaetothyriomycetidae</taxon>
        <taxon>Chaetothyriales</taxon>
        <taxon>Chaetothyriales incertae sedis</taxon>
        <taxon>Neophaeococcomyces</taxon>
    </lineage>
</organism>
<name>A0ACC3AD91_9EURO</name>
<protein>
    <submittedName>
        <fullName evidence="1">Uncharacterized protein</fullName>
    </submittedName>
</protein>
<sequence length="318" mass="37019">MCTKTKTTFGCGHCIKSFEDCGISACTTVDKWKLPKHADCPQCKAAGATLTRGKDGRGRHGRELVRTRDRWRSPSRSPSPDVTTPTSASSTHLSVSPWATTYQQCYSEKEWDTPTRQKADDAWLAEHERRMSDLEEKTSKLTLKTKFSRRSSPTSSYERIMEIDHFDDLEEWEGLEDFEEPRTPTKHRPTYKPRYEYEPSEDSQHYYSTPRQHSRKVSHDSSGSMPRYQESPRARPTPRKTQTFHGPPASEVNLQEIHETKHRCRPRRTMTEPYHPPSCCFDTPISSPILVNGPWIPQYEMIQPLHHEHYYPRTYPVY</sequence>
<dbReference type="EMBL" id="JAPDRQ010000034">
    <property type="protein sequence ID" value="KAJ9660096.1"/>
    <property type="molecule type" value="Genomic_DNA"/>
</dbReference>
<gene>
    <name evidence="1" type="ORF">H2198_002793</name>
</gene>
<comment type="caution">
    <text evidence="1">The sequence shown here is derived from an EMBL/GenBank/DDBJ whole genome shotgun (WGS) entry which is preliminary data.</text>
</comment>